<evidence type="ECO:0000313" key="15">
    <source>
        <dbReference type="EMBL" id="OAJ53521.1"/>
    </source>
</evidence>
<feature type="signal peptide" evidence="12">
    <location>
        <begin position="1"/>
        <end position="31"/>
    </location>
</feature>
<dbReference type="AlphaFoldDB" id="A0A1A9N106"/>
<dbReference type="GO" id="GO:0044718">
    <property type="term" value="P:siderophore transmembrane transport"/>
    <property type="evidence" value="ECO:0007669"/>
    <property type="project" value="TreeGrafter"/>
</dbReference>
<dbReference type="Gene3D" id="2.170.130.10">
    <property type="entry name" value="TonB-dependent receptor, plug domain"/>
    <property type="match status" value="1"/>
</dbReference>
<keyword evidence="12" id="KW-0732">Signal</keyword>
<feature type="domain" description="TonB-dependent receptor-like beta-barrel" evidence="13">
    <location>
        <begin position="243"/>
        <end position="710"/>
    </location>
</feature>
<dbReference type="InterPro" id="IPR000531">
    <property type="entry name" value="Beta-barrel_TonB"/>
</dbReference>
<dbReference type="RefSeq" id="WP_064267970.1">
    <property type="nucleotide sequence ID" value="NZ_LXJZ01000161.1"/>
</dbReference>
<evidence type="ECO:0000256" key="9">
    <source>
        <dbReference type="ARBA" id="ARBA00023237"/>
    </source>
</evidence>
<keyword evidence="8 15" id="KW-0675">Receptor</keyword>
<dbReference type="Gene3D" id="2.40.170.20">
    <property type="entry name" value="TonB-dependent receptor, beta-barrel domain"/>
    <property type="match status" value="1"/>
</dbReference>
<dbReference type="EMBL" id="LXKA01000360">
    <property type="protein sequence ID" value="OAJ53521.1"/>
    <property type="molecule type" value="Genomic_DNA"/>
</dbReference>
<keyword evidence="5 10" id="KW-0812">Transmembrane</keyword>
<keyword evidence="4 10" id="KW-1134">Transmembrane beta strand</keyword>
<dbReference type="GO" id="GO:0015344">
    <property type="term" value="F:siderophore uptake transmembrane transporter activity"/>
    <property type="evidence" value="ECO:0007669"/>
    <property type="project" value="TreeGrafter"/>
</dbReference>
<dbReference type="OrthoDB" id="98353at2"/>
<comment type="similarity">
    <text evidence="2 10 11">Belongs to the TonB-dependent receptor family.</text>
</comment>
<evidence type="ECO:0000256" key="1">
    <source>
        <dbReference type="ARBA" id="ARBA00004571"/>
    </source>
</evidence>
<evidence type="ECO:0000256" key="2">
    <source>
        <dbReference type="ARBA" id="ARBA00009810"/>
    </source>
</evidence>
<dbReference type="SUPFAM" id="SSF56935">
    <property type="entry name" value="Porins"/>
    <property type="match status" value="1"/>
</dbReference>
<keyword evidence="9 10" id="KW-0998">Cell outer membrane</keyword>
<accession>A0A1A9N106</accession>
<feature type="chain" id="PRO_5008393397" evidence="12">
    <location>
        <begin position="32"/>
        <end position="761"/>
    </location>
</feature>
<dbReference type="InterPro" id="IPR037066">
    <property type="entry name" value="Plug_dom_sf"/>
</dbReference>
<dbReference type="InterPro" id="IPR039426">
    <property type="entry name" value="TonB-dep_rcpt-like"/>
</dbReference>
<evidence type="ECO:0000313" key="17">
    <source>
        <dbReference type="Proteomes" id="UP000077961"/>
    </source>
</evidence>
<evidence type="ECO:0000256" key="10">
    <source>
        <dbReference type="PROSITE-ProRule" id="PRU01360"/>
    </source>
</evidence>
<keyword evidence="7 10" id="KW-0472">Membrane</keyword>
<name>A0A1A9N106_9BURK</name>
<dbReference type="STRING" id="1462993.A6V36_28930"/>
<organism evidence="15 18">
    <name type="scientific">Paraburkholderia ginsengiterrae</name>
    <dbReference type="NCBI Taxonomy" id="1462993"/>
    <lineage>
        <taxon>Bacteria</taxon>
        <taxon>Pseudomonadati</taxon>
        <taxon>Pseudomonadota</taxon>
        <taxon>Betaproteobacteria</taxon>
        <taxon>Burkholderiales</taxon>
        <taxon>Burkholderiaceae</taxon>
        <taxon>Paraburkholderia</taxon>
    </lineage>
</organism>
<evidence type="ECO:0000256" key="7">
    <source>
        <dbReference type="ARBA" id="ARBA00023136"/>
    </source>
</evidence>
<dbReference type="InterPro" id="IPR012910">
    <property type="entry name" value="Plug_dom"/>
</dbReference>
<gene>
    <name evidence="16" type="ORF">A6V36_28930</name>
    <name evidence="15" type="ORF">A6V37_09075</name>
</gene>
<evidence type="ECO:0000313" key="16">
    <source>
        <dbReference type="EMBL" id="OAJ59073.1"/>
    </source>
</evidence>
<dbReference type="PANTHER" id="PTHR30069:SF39">
    <property type="entry name" value="BLL6183 PROTEIN"/>
    <property type="match status" value="1"/>
</dbReference>
<dbReference type="Proteomes" id="UP000078116">
    <property type="component" value="Unassembled WGS sequence"/>
</dbReference>
<dbReference type="GO" id="GO:0009279">
    <property type="term" value="C:cell outer membrane"/>
    <property type="evidence" value="ECO:0007669"/>
    <property type="project" value="UniProtKB-SubCell"/>
</dbReference>
<dbReference type="PROSITE" id="PS52016">
    <property type="entry name" value="TONB_DEPENDENT_REC_3"/>
    <property type="match status" value="1"/>
</dbReference>
<evidence type="ECO:0000313" key="18">
    <source>
        <dbReference type="Proteomes" id="UP000078116"/>
    </source>
</evidence>
<proteinExistence type="inferred from homology"/>
<evidence type="ECO:0000256" key="12">
    <source>
        <dbReference type="SAM" id="SignalP"/>
    </source>
</evidence>
<evidence type="ECO:0000256" key="4">
    <source>
        <dbReference type="ARBA" id="ARBA00022452"/>
    </source>
</evidence>
<protein>
    <submittedName>
        <fullName evidence="15">TonB-dependent receptor</fullName>
    </submittedName>
</protein>
<dbReference type="Pfam" id="PF07715">
    <property type="entry name" value="Plug"/>
    <property type="match status" value="1"/>
</dbReference>
<dbReference type="EMBL" id="LXJZ01000161">
    <property type="protein sequence ID" value="OAJ59073.1"/>
    <property type="molecule type" value="Genomic_DNA"/>
</dbReference>
<evidence type="ECO:0000259" key="13">
    <source>
        <dbReference type="Pfam" id="PF00593"/>
    </source>
</evidence>
<comment type="subcellular location">
    <subcellularLocation>
        <location evidence="1 10">Cell outer membrane</location>
        <topology evidence="1 10">Multi-pass membrane protein</topology>
    </subcellularLocation>
</comment>
<dbReference type="InterPro" id="IPR036942">
    <property type="entry name" value="Beta-barrel_TonB_sf"/>
</dbReference>
<keyword evidence="3 10" id="KW-0813">Transport</keyword>
<evidence type="ECO:0000256" key="6">
    <source>
        <dbReference type="ARBA" id="ARBA00023077"/>
    </source>
</evidence>
<evidence type="ECO:0000256" key="11">
    <source>
        <dbReference type="RuleBase" id="RU003357"/>
    </source>
</evidence>
<dbReference type="PANTHER" id="PTHR30069">
    <property type="entry name" value="TONB-DEPENDENT OUTER MEMBRANE RECEPTOR"/>
    <property type="match status" value="1"/>
</dbReference>
<dbReference type="Pfam" id="PF00593">
    <property type="entry name" value="TonB_dep_Rec_b-barrel"/>
    <property type="match status" value="1"/>
</dbReference>
<dbReference type="CDD" id="cd01347">
    <property type="entry name" value="ligand_gated_channel"/>
    <property type="match status" value="1"/>
</dbReference>
<keyword evidence="17" id="KW-1185">Reference proteome</keyword>
<evidence type="ECO:0000259" key="14">
    <source>
        <dbReference type="Pfam" id="PF07715"/>
    </source>
</evidence>
<feature type="domain" description="TonB-dependent receptor plug" evidence="14">
    <location>
        <begin position="61"/>
        <end position="174"/>
    </location>
</feature>
<evidence type="ECO:0000256" key="5">
    <source>
        <dbReference type="ARBA" id="ARBA00022692"/>
    </source>
</evidence>
<evidence type="ECO:0000256" key="8">
    <source>
        <dbReference type="ARBA" id="ARBA00023170"/>
    </source>
</evidence>
<sequence length="761" mass="81484">MKSHRDDCRRTRIAAAIAGMLAMAQSTCATAQSGPVPVPAQVMPAVTVVGTAPLTGLGMPLTEVPAAVQIVSAKDIEAQHPNTITAYFEQNVTSVTLNSSQGNPYQPDVNYRGFTASPLLGTPQGLSVFQDGVRINEPFGDVVNWDLLAQSAIERIEVMPGSNPLFGLNTLGGAIAITTRNGRDNPGGSIEVEGGSFGRRSVVFTQGGQLGHFDYFVTANDEADQGWAEHNPSRVKQLFGKAGYTDARTTVELSLTAADNELQGTQTIPRSFLDNPRQAYTYPDENQNRAIMLNLSGKHDFSDALQASGNAYYRHYNNDNLSSNVNGDYGSIDPATGAIDTTPAQNVHSVISQESYGFALQLGVASKVAGMDNQLTAGVSGDFANTGFTQYSQDAQFSVDRQTVGTDGYTLHTDASTRNSNLSVFVTDTLSLTRTIALTASARYNHANVDIEDLSGMQPLLNGSHSFSRVNPALGVTYNPGSWLTAYANYSEGTRTPTAIELACADPAAPCSLPNDFIADPALKPVVSRTFEVGARGTLSSAIHWSAALFRTDLHDDIAFVSSNGASTSTGYFQNVGTTRRQGFEINARAQTGPLTVNAGYSYLRATYQSSFVEQSASNSSANAQGNITVHPGDHIPGIPENTLKLRLDYAASAKWNVGANILYRSSIFARGDENNQDGNGRIPGYAIVDLDTTYQVTKQLQLFAHVNNLFDKRYADFGVLGQNYFNGPGHSFSPGAVTNEQFLGMGAPRGVWVGLRYAWK</sequence>
<keyword evidence="6 11" id="KW-0798">TonB box</keyword>
<comment type="caution">
    <text evidence="15">The sequence shown here is derived from an EMBL/GenBank/DDBJ whole genome shotgun (WGS) entry which is preliminary data.</text>
</comment>
<evidence type="ECO:0000256" key="3">
    <source>
        <dbReference type="ARBA" id="ARBA00022448"/>
    </source>
</evidence>
<reference evidence="17 18" key="1">
    <citation type="submission" date="2016-04" db="EMBL/GenBank/DDBJ databases">
        <title>Reclassification of Paraburkholderia panaciterrae (Farh et al. 2015) Dobritsa &amp; Samadpour 2016 as a later homotypic synonym of Paraburkholderia ginsengiterrae (Farh et al. 2015) Dobritsa &amp; Samadpour 2016.</title>
        <authorList>
            <person name="Dobritsa A.P."/>
            <person name="Kutumbaka K."/>
            <person name="Samadpour M."/>
        </authorList>
    </citation>
    <scope>NUCLEOTIDE SEQUENCE [LARGE SCALE GENOMIC DNA]</scope>
    <source>
        <strain evidence="15 18">DCY85</strain>
        <strain evidence="16 17">DCY85-1</strain>
    </source>
</reference>
<dbReference type="Proteomes" id="UP000077961">
    <property type="component" value="Unassembled WGS sequence"/>
</dbReference>